<dbReference type="Gene3D" id="3.40.30.10">
    <property type="entry name" value="Glutaredoxin"/>
    <property type="match status" value="1"/>
</dbReference>
<evidence type="ECO:0000259" key="2">
    <source>
        <dbReference type="PROSITE" id="PS51352"/>
    </source>
</evidence>
<dbReference type="InterPro" id="IPR036249">
    <property type="entry name" value="Thioredoxin-like_sf"/>
</dbReference>
<dbReference type="PANTHER" id="PTHR46115">
    <property type="entry name" value="THIOREDOXIN-LIKE PROTEIN 1"/>
    <property type="match status" value="1"/>
</dbReference>
<accession>A0A556MPU0</accession>
<reference evidence="3 4" key="1">
    <citation type="submission" date="2019-07" db="EMBL/GenBank/DDBJ databases">
        <authorList>
            <person name="Huq M.A."/>
        </authorList>
    </citation>
    <scope>NUCLEOTIDE SEQUENCE [LARGE SCALE GENOMIC DNA]</scope>
    <source>
        <strain evidence="3 4">MAH-3</strain>
    </source>
</reference>
<sequence length="104" mass="11628">MFTELTEDNLEQLLSSHPKVMVQYGASWCGNCKITKPKFKRMAEENPDIEFYYVDAEKLPNSRKFADVSNLPTFAGFVGGALVKQAQGNKVEIIQEIRDAVAGN</sequence>
<comment type="caution">
    <text evidence="3">The sequence shown here is derived from an EMBL/GenBank/DDBJ whole genome shotgun (WGS) entry which is preliminary data.</text>
</comment>
<evidence type="ECO:0000313" key="3">
    <source>
        <dbReference type="EMBL" id="TSJ41885.1"/>
    </source>
</evidence>
<keyword evidence="4" id="KW-1185">Reference proteome</keyword>
<evidence type="ECO:0000313" key="4">
    <source>
        <dbReference type="Proteomes" id="UP000316008"/>
    </source>
</evidence>
<evidence type="ECO:0000256" key="1">
    <source>
        <dbReference type="ARBA" id="ARBA00023157"/>
    </source>
</evidence>
<protein>
    <submittedName>
        <fullName evidence="3">Thioredoxin family protein</fullName>
    </submittedName>
</protein>
<dbReference type="PROSITE" id="PS51352">
    <property type="entry name" value="THIOREDOXIN_2"/>
    <property type="match status" value="1"/>
</dbReference>
<dbReference type="SUPFAM" id="SSF52833">
    <property type="entry name" value="Thioredoxin-like"/>
    <property type="match status" value="1"/>
</dbReference>
<dbReference type="RefSeq" id="WP_144333520.1">
    <property type="nucleotide sequence ID" value="NZ_VLPL01000006.1"/>
</dbReference>
<dbReference type="Proteomes" id="UP000316008">
    <property type="component" value="Unassembled WGS sequence"/>
</dbReference>
<feature type="domain" description="Thioredoxin" evidence="2">
    <location>
        <begin position="1"/>
        <end position="104"/>
    </location>
</feature>
<proteinExistence type="predicted"/>
<organism evidence="3 4">
    <name type="scientific">Fluviicola chungangensis</name>
    <dbReference type="NCBI Taxonomy" id="2597671"/>
    <lineage>
        <taxon>Bacteria</taxon>
        <taxon>Pseudomonadati</taxon>
        <taxon>Bacteroidota</taxon>
        <taxon>Flavobacteriia</taxon>
        <taxon>Flavobacteriales</taxon>
        <taxon>Crocinitomicaceae</taxon>
        <taxon>Fluviicola</taxon>
    </lineage>
</organism>
<gene>
    <name evidence="3" type="ORF">FO442_12395</name>
</gene>
<dbReference type="EMBL" id="VLPL01000006">
    <property type="protein sequence ID" value="TSJ41885.1"/>
    <property type="molecule type" value="Genomic_DNA"/>
</dbReference>
<dbReference type="Pfam" id="PF00085">
    <property type="entry name" value="Thioredoxin"/>
    <property type="match status" value="1"/>
</dbReference>
<name>A0A556MPU0_9FLAO</name>
<dbReference type="CDD" id="cd02947">
    <property type="entry name" value="TRX_family"/>
    <property type="match status" value="1"/>
</dbReference>
<keyword evidence="1" id="KW-1015">Disulfide bond</keyword>
<dbReference type="InterPro" id="IPR013766">
    <property type="entry name" value="Thioredoxin_domain"/>
</dbReference>
<dbReference type="OrthoDB" id="7629852at2"/>
<dbReference type="AlphaFoldDB" id="A0A556MPU0"/>